<dbReference type="AlphaFoldDB" id="A0A1B2E805"/>
<dbReference type="InterPro" id="IPR001128">
    <property type="entry name" value="Cyt_P450"/>
</dbReference>
<accession>A0A1B2E805</accession>
<evidence type="ECO:0000256" key="6">
    <source>
        <dbReference type="ARBA" id="ARBA00023033"/>
    </source>
</evidence>
<keyword evidence="4 8" id="KW-0560">Oxidoreductase</keyword>
<proteinExistence type="inferred from homology"/>
<evidence type="ECO:0000256" key="3">
    <source>
        <dbReference type="ARBA" id="ARBA00022723"/>
    </source>
</evidence>
<keyword evidence="5 7" id="KW-0408">Iron</keyword>
<dbReference type="Gene3D" id="1.10.630.10">
    <property type="entry name" value="Cytochrome P450"/>
    <property type="match status" value="1"/>
</dbReference>
<dbReference type="GO" id="GO:0016705">
    <property type="term" value="F:oxidoreductase activity, acting on paired donors, with incorporation or reduction of molecular oxygen"/>
    <property type="evidence" value="ECO:0007669"/>
    <property type="project" value="InterPro"/>
</dbReference>
<dbReference type="CDD" id="cd11053">
    <property type="entry name" value="CYP110-like"/>
    <property type="match status" value="1"/>
</dbReference>
<dbReference type="KEGG" id="pib:BBD41_27980"/>
<evidence type="ECO:0000256" key="4">
    <source>
        <dbReference type="ARBA" id="ARBA00023002"/>
    </source>
</evidence>
<keyword evidence="2 7" id="KW-0349">Heme</keyword>
<dbReference type="GO" id="GO:0005506">
    <property type="term" value="F:iron ion binding"/>
    <property type="evidence" value="ECO:0007669"/>
    <property type="project" value="InterPro"/>
</dbReference>
<organism evidence="9">
    <name type="scientific">Paenibacillus ihbetae</name>
    <dbReference type="NCBI Taxonomy" id="1870820"/>
    <lineage>
        <taxon>Bacteria</taxon>
        <taxon>Bacillati</taxon>
        <taxon>Bacillota</taxon>
        <taxon>Bacilli</taxon>
        <taxon>Bacillales</taxon>
        <taxon>Paenibacillaceae</taxon>
        <taxon>Paenibacillus</taxon>
    </lineage>
</organism>
<name>A0A1B2E805_9BACL</name>
<dbReference type="InterPro" id="IPR036396">
    <property type="entry name" value="Cyt_P450_sf"/>
</dbReference>
<comment type="cofactor">
    <cofactor evidence="7">
        <name>heme</name>
        <dbReference type="ChEBI" id="CHEBI:30413"/>
    </cofactor>
</comment>
<evidence type="ECO:0000313" key="9">
    <source>
        <dbReference type="EMBL" id="ANY76108.1"/>
    </source>
</evidence>
<feature type="binding site" description="axial binding residue" evidence="7">
    <location>
        <position position="400"/>
    </location>
    <ligand>
        <name>heme</name>
        <dbReference type="ChEBI" id="CHEBI:30413"/>
    </ligand>
    <ligandPart>
        <name>Fe</name>
        <dbReference type="ChEBI" id="CHEBI:18248"/>
    </ligandPart>
</feature>
<dbReference type="PANTHER" id="PTHR24291:SF50">
    <property type="entry name" value="BIFUNCTIONAL ALBAFLAVENONE MONOOXYGENASE_TERPENE SYNTHASE"/>
    <property type="match status" value="1"/>
</dbReference>
<dbReference type="EMBL" id="CP016809">
    <property type="protein sequence ID" value="ANY76108.1"/>
    <property type="molecule type" value="Genomic_DNA"/>
</dbReference>
<reference evidence="9" key="1">
    <citation type="submission" date="2016-08" db="EMBL/GenBank/DDBJ databases">
        <title>Complete Genome Seqeunce of Paenibacillus sp. nov. IHBB 9852 from high altitute lake of Indian trans-Himalayas.</title>
        <authorList>
            <person name="Kiran S."/>
            <person name="Swarnkar M.K."/>
            <person name="Rana A."/>
            <person name="Tewari R."/>
            <person name="Gulati A."/>
        </authorList>
    </citation>
    <scope>NUCLEOTIDE SEQUENCE [LARGE SCALE GENOMIC DNA]</scope>
    <source>
        <strain evidence="9">IHBB 9852</strain>
    </source>
</reference>
<dbReference type="InterPro" id="IPR017972">
    <property type="entry name" value="Cyt_P450_CS"/>
</dbReference>
<evidence type="ECO:0000256" key="1">
    <source>
        <dbReference type="ARBA" id="ARBA00010617"/>
    </source>
</evidence>
<keyword evidence="6 8" id="KW-0503">Monooxygenase</keyword>
<dbReference type="GO" id="GO:0020037">
    <property type="term" value="F:heme binding"/>
    <property type="evidence" value="ECO:0007669"/>
    <property type="project" value="InterPro"/>
</dbReference>
<keyword evidence="3 7" id="KW-0479">Metal-binding</keyword>
<dbReference type="PRINTS" id="PR00385">
    <property type="entry name" value="P450"/>
</dbReference>
<protein>
    <submittedName>
        <fullName evidence="9">Cytochrome P450</fullName>
    </submittedName>
</protein>
<comment type="similarity">
    <text evidence="1 8">Belongs to the cytochrome P450 family.</text>
</comment>
<dbReference type="PROSITE" id="PS00086">
    <property type="entry name" value="CYTOCHROME_P450"/>
    <property type="match status" value="1"/>
</dbReference>
<evidence type="ECO:0000256" key="5">
    <source>
        <dbReference type="ARBA" id="ARBA00023004"/>
    </source>
</evidence>
<sequence length="469" mass="53760">MNHLRRPDSSASSQAIPGPRSMFGWRMNMLRFYRQPFLFSRWLYEKYGQVVALGHGNQPAFVFAFGPELNQQILTNPELFNVSTALLKLPEESLLGRMFYNNLLLMTGEKHKKHRRLMQPSFHRQQIASYCNDMVQLTQSLSESWQGKLEIELNFEMKKLTQRIAVKTLFGLYNEEDLDQMGSLIQRLTRMMPLISMAPVKFPGSPYHQALRSAEQLHGHIQEMITEKRLSPNSMDVLASLIQARDEDGAQLSDDELIGHAFSLYVAGHETSANALTWSLFLLSQHPHIAHNLMEEIDDKLGGSDPTIEKLGSLSYLDAVVKETLRLMPPAGIGIRVTSDACILGGYMIPRNTNVMFNQMITHRIPELYEDPDHFKPERWSSIKRTAFEHLPFSAGEHMCIGWNFALQEIKVVLAVLLQRHRFSVRPNANISPNMMMRPLHGLPMEVVPQDRKFKRTPVRGTVHHLIHF</sequence>
<evidence type="ECO:0000256" key="7">
    <source>
        <dbReference type="PIRSR" id="PIRSR602401-1"/>
    </source>
</evidence>
<evidence type="ECO:0000256" key="2">
    <source>
        <dbReference type="ARBA" id="ARBA00022617"/>
    </source>
</evidence>
<gene>
    <name evidence="9" type="ORF">BBD41_27980</name>
</gene>
<dbReference type="PANTHER" id="PTHR24291">
    <property type="entry name" value="CYTOCHROME P450 FAMILY 4"/>
    <property type="match status" value="1"/>
</dbReference>
<dbReference type="InterPro" id="IPR002401">
    <property type="entry name" value="Cyt_P450_E_grp-I"/>
</dbReference>
<evidence type="ECO:0000256" key="8">
    <source>
        <dbReference type="RuleBase" id="RU000461"/>
    </source>
</evidence>
<dbReference type="PRINTS" id="PR00463">
    <property type="entry name" value="EP450I"/>
</dbReference>
<dbReference type="RefSeq" id="WP_099480037.1">
    <property type="nucleotide sequence ID" value="NZ_CP016809.1"/>
</dbReference>
<dbReference type="InterPro" id="IPR050196">
    <property type="entry name" value="Cytochrome_P450_Monoox"/>
</dbReference>
<dbReference type="Pfam" id="PF00067">
    <property type="entry name" value="p450"/>
    <property type="match status" value="1"/>
</dbReference>
<dbReference type="SUPFAM" id="SSF48264">
    <property type="entry name" value="Cytochrome P450"/>
    <property type="match status" value="1"/>
</dbReference>
<dbReference type="GO" id="GO:0004497">
    <property type="term" value="F:monooxygenase activity"/>
    <property type="evidence" value="ECO:0007669"/>
    <property type="project" value="UniProtKB-KW"/>
</dbReference>